<evidence type="ECO:0000256" key="3">
    <source>
        <dbReference type="ARBA" id="ARBA00022448"/>
    </source>
</evidence>
<proteinExistence type="inferred from homology"/>
<feature type="transmembrane region" description="Helical" evidence="9">
    <location>
        <begin position="9"/>
        <end position="28"/>
    </location>
</feature>
<dbReference type="GO" id="GO:0015818">
    <property type="term" value="P:isoleucine transport"/>
    <property type="evidence" value="ECO:0007669"/>
    <property type="project" value="TreeGrafter"/>
</dbReference>
<dbReference type="GO" id="GO:0015820">
    <property type="term" value="P:L-leucine transport"/>
    <property type="evidence" value="ECO:0007669"/>
    <property type="project" value="TreeGrafter"/>
</dbReference>
<feature type="transmembrane region" description="Helical" evidence="9">
    <location>
        <begin position="283"/>
        <end position="308"/>
    </location>
</feature>
<feature type="transmembrane region" description="Helical" evidence="9">
    <location>
        <begin position="227"/>
        <end position="253"/>
    </location>
</feature>
<sequence length="435" mass="46241">MRSSLVRDSFIVGAALFSMLFGAGNVVFPPYIGLTAGPEWFLGFICYYMADVGLALLAIYAMLASSCIDNEEGIMHRLGRTAAMLMMCAIILCIGPLLAIPRTGATAFAISFAPLGYSSKGVSAAKILYSIVFFGISTLLAFRESNMVDVIARYLSPIKIGGFLLIVAAAFVMPIGPVSDVVRDDNVAWHSILSGYQTLDVMAALVFGLIIVNALKAKGYESGRQKALSVGIASLVAGALLFVIYCGLCYLGATGSTYYPVETEKGALVTHLVGRLFGSASTILLAIIVTVACMATSVALIGTTGTFISRFSKGRLSYKSIVVGTGLFSMVVSNFGLDNIIAFAAPILTFLYPGTLAVIILSLFDRHIDNDNIFRFATAGALLASGVTVLEEWGLPLDITRHLPFDSSGLSWVVPACVFGIIGYFVRRPKKSSTH</sequence>
<feature type="transmembrane region" description="Helical" evidence="9">
    <location>
        <begin position="320"/>
        <end position="337"/>
    </location>
</feature>
<dbReference type="GO" id="GO:0015190">
    <property type="term" value="F:L-leucine transmembrane transporter activity"/>
    <property type="evidence" value="ECO:0007669"/>
    <property type="project" value="TreeGrafter"/>
</dbReference>
<dbReference type="Proteomes" id="UP000182680">
    <property type="component" value="Unassembled WGS sequence"/>
</dbReference>
<evidence type="ECO:0000256" key="9">
    <source>
        <dbReference type="SAM" id="Phobius"/>
    </source>
</evidence>
<feature type="transmembrane region" description="Helical" evidence="9">
    <location>
        <begin position="82"/>
        <end position="101"/>
    </location>
</feature>
<feature type="transmembrane region" description="Helical" evidence="9">
    <location>
        <begin position="154"/>
        <end position="176"/>
    </location>
</feature>
<reference evidence="11" key="1">
    <citation type="submission" date="2016-11" db="EMBL/GenBank/DDBJ databases">
        <authorList>
            <person name="Jaros S."/>
            <person name="Januszkiewicz K."/>
            <person name="Wedrychowicz H."/>
        </authorList>
    </citation>
    <scope>NUCLEOTIDE SEQUENCE [LARGE SCALE GENOMIC DNA]</scope>
    <source>
        <strain evidence="11">DSM 7057</strain>
    </source>
</reference>
<name>A0AA94HTC9_DESDE</name>
<evidence type="ECO:0000313" key="11">
    <source>
        <dbReference type="Proteomes" id="UP000182680"/>
    </source>
</evidence>
<keyword evidence="7 9" id="KW-1133">Transmembrane helix</keyword>
<feature type="transmembrane region" description="Helical" evidence="9">
    <location>
        <begin position="343"/>
        <end position="364"/>
    </location>
</feature>
<protein>
    <submittedName>
        <fullName evidence="10">Branched-chain amino acid:cation transporter, LIVCS family</fullName>
    </submittedName>
</protein>
<dbReference type="PANTHER" id="PTHR30588:SF0">
    <property type="entry name" value="BRANCHED-CHAIN AMINO ACID PERMEASE BRNQ"/>
    <property type="match status" value="1"/>
</dbReference>
<organism evidence="10 11">
    <name type="scientific">Desulfovibrio desulfuricans</name>
    <dbReference type="NCBI Taxonomy" id="876"/>
    <lineage>
        <taxon>Bacteria</taxon>
        <taxon>Pseudomonadati</taxon>
        <taxon>Thermodesulfobacteriota</taxon>
        <taxon>Desulfovibrionia</taxon>
        <taxon>Desulfovibrionales</taxon>
        <taxon>Desulfovibrionaceae</taxon>
        <taxon>Desulfovibrio</taxon>
    </lineage>
</organism>
<keyword evidence="3" id="KW-0813">Transport</keyword>
<keyword evidence="4" id="KW-1003">Cell membrane</keyword>
<feature type="transmembrane region" description="Helical" evidence="9">
    <location>
        <begin position="40"/>
        <end position="61"/>
    </location>
</feature>
<dbReference type="GO" id="GO:0005886">
    <property type="term" value="C:plasma membrane"/>
    <property type="evidence" value="ECO:0007669"/>
    <property type="project" value="UniProtKB-SubCell"/>
</dbReference>
<comment type="caution">
    <text evidence="10">The sequence shown here is derived from an EMBL/GenBank/DDBJ whole genome shotgun (WGS) entry which is preliminary data.</text>
</comment>
<feature type="transmembrane region" description="Helical" evidence="9">
    <location>
        <begin position="121"/>
        <end position="142"/>
    </location>
</feature>
<dbReference type="AlphaFoldDB" id="A0AA94HTC9"/>
<dbReference type="Pfam" id="PF05525">
    <property type="entry name" value="Branch_AA_trans"/>
    <property type="match status" value="1"/>
</dbReference>
<dbReference type="NCBIfam" id="TIGR00796">
    <property type="entry name" value="livcs"/>
    <property type="match status" value="1"/>
</dbReference>
<dbReference type="RefSeq" id="WP_012624919.1">
    <property type="nucleotide sequence ID" value="NZ_FPIW01000031.1"/>
</dbReference>
<dbReference type="GO" id="GO:0005304">
    <property type="term" value="F:L-valine transmembrane transporter activity"/>
    <property type="evidence" value="ECO:0007669"/>
    <property type="project" value="TreeGrafter"/>
</dbReference>
<feature type="transmembrane region" description="Helical" evidence="9">
    <location>
        <begin position="373"/>
        <end position="390"/>
    </location>
</feature>
<evidence type="ECO:0000256" key="4">
    <source>
        <dbReference type="ARBA" id="ARBA00022475"/>
    </source>
</evidence>
<keyword evidence="8 9" id="KW-0472">Membrane</keyword>
<dbReference type="PANTHER" id="PTHR30588">
    <property type="entry name" value="BRANCHED-CHAIN AMINO ACID TRANSPORT SYSTEM 2 CARRIER PROTEIN"/>
    <property type="match status" value="1"/>
</dbReference>
<dbReference type="EMBL" id="FPIW01000031">
    <property type="protein sequence ID" value="SFW54895.1"/>
    <property type="molecule type" value="Genomic_DNA"/>
</dbReference>
<comment type="subcellular location">
    <subcellularLocation>
        <location evidence="1">Cell membrane</location>
        <topology evidence="1">Multi-pass membrane protein</topology>
    </subcellularLocation>
</comment>
<evidence type="ECO:0000256" key="5">
    <source>
        <dbReference type="ARBA" id="ARBA00022692"/>
    </source>
</evidence>
<evidence type="ECO:0000313" key="10">
    <source>
        <dbReference type="EMBL" id="SFW54895.1"/>
    </source>
</evidence>
<evidence type="ECO:0000256" key="8">
    <source>
        <dbReference type="ARBA" id="ARBA00023136"/>
    </source>
</evidence>
<feature type="transmembrane region" description="Helical" evidence="9">
    <location>
        <begin position="410"/>
        <end position="426"/>
    </location>
</feature>
<feature type="transmembrane region" description="Helical" evidence="9">
    <location>
        <begin position="196"/>
        <end position="215"/>
    </location>
</feature>
<comment type="similarity">
    <text evidence="2">Belongs to the branched chain amino acid transporter family.</text>
</comment>
<accession>A0AA94HTC9</accession>
<evidence type="ECO:0000256" key="7">
    <source>
        <dbReference type="ARBA" id="ARBA00022989"/>
    </source>
</evidence>
<keyword evidence="6" id="KW-0029">Amino-acid transport</keyword>
<evidence type="ECO:0000256" key="1">
    <source>
        <dbReference type="ARBA" id="ARBA00004651"/>
    </source>
</evidence>
<gene>
    <name evidence="10" type="ORF">SAMN02910291_01795</name>
</gene>
<dbReference type="InterPro" id="IPR004685">
    <property type="entry name" value="Brnchd-chn_aa_trnsp_Livcs"/>
</dbReference>
<keyword evidence="5 9" id="KW-0812">Transmembrane</keyword>
<dbReference type="GO" id="GO:0015188">
    <property type="term" value="F:L-isoleucine transmembrane transporter activity"/>
    <property type="evidence" value="ECO:0007669"/>
    <property type="project" value="TreeGrafter"/>
</dbReference>
<evidence type="ECO:0000256" key="6">
    <source>
        <dbReference type="ARBA" id="ARBA00022970"/>
    </source>
</evidence>
<evidence type="ECO:0000256" key="2">
    <source>
        <dbReference type="ARBA" id="ARBA00008540"/>
    </source>
</evidence>
<dbReference type="OMA" id="IWPAGPI"/>